<sequence length="105" mass="11358">MIAPINSTDVPPTTCPTETKLQPGLESGQALMAQGEAAFHDFVAQQLEPALGHTLPQMEVRCKNLSVIAEVAMVQQTSTATTFELPSVYNTVKHAVRKLTTSRHV</sequence>
<accession>A0A3F2RD89</accession>
<organism evidence="1 2">
    <name type="scientific">Phytophthora kernoviae</name>
    <dbReference type="NCBI Taxonomy" id="325452"/>
    <lineage>
        <taxon>Eukaryota</taxon>
        <taxon>Sar</taxon>
        <taxon>Stramenopiles</taxon>
        <taxon>Oomycota</taxon>
        <taxon>Peronosporomycetes</taxon>
        <taxon>Peronosporales</taxon>
        <taxon>Peronosporaceae</taxon>
        <taxon>Phytophthora</taxon>
    </lineage>
</organism>
<evidence type="ECO:0000313" key="2">
    <source>
        <dbReference type="Proteomes" id="UP000277300"/>
    </source>
</evidence>
<dbReference type="Proteomes" id="UP000277300">
    <property type="component" value="Unassembled WGS sequence"/>
</dbReference>
<proteinExistence type="predicted"/>
<feature type="non-terminal residue" evidence="1">
    <location>
        <position position="105"/>
    </location>
</feature>
<gene>
    <name evidence="1" type="ORF">BBP00_00009257</name>
</gene>
<dbReference type="OrthoDB" id="121737at2759"/>
<evidence type="ECO:0000313" key="1">
    <source>
        <dbReference type="EMBL" id="RLN53583.1"/>
    </source>
</evidence>
<dbReference type="EMBL" id="MBDO02000602">
    <property type="protein sequence ID" value="RLN53583.1"/>
    <property type="molecule type" value="Genomic_DNA"/>
</dbReference>
<reference evidence="1 2" key="1">
    <citation type="submission" date="2018-07" db="EMBL/GenBank/DDBJ databases">
        <title>Genome sequencing of oomycete isolates from Chile give support for New Zealand origin for Phytophthora kernoviae and make available the first Nothophytophthora sp. genome.</title>
        <authorList>
            <person name="Studholme D.J."/>
            <person name="Sanfuentes E."/>
            <person name="Panda P."/>
            <person name="Hill R."/>
            <person name="Sambles C."/>
            <person name="Grant M."/>
            <person name="Williams N.M."/>
            <person name="Mcdougal R.L."/>
        </authorList>
    </citation>
    <scope>NUCLEOTIDE SEQUENCE [LARGE SCALE GENOMIC DNA]</scope>
    <source>
        <strain evidence="1">Chile6</strain>
    </source>
</reference>
<name>A0A3F2RD89_9STRA</name>
<dbReference type="AlphaFoldDB" id="A0A3F2RD89"/>
<comment type="caution">
    <text evidence="1">The sequence shown here is derived from an EMBL/GenBank/DDBJ whole genome shotgun (WGS) entry which is preliminary data.</text>
</comment>
<protein>
    <submittedName>
        <fullName evidence="1">Uncharacterized protein</fullName>
    </submittedName>
</protein>